<dbReference type="EMBL" id="HACG01043444">
    <property type="protein sequence ID" value="CEK90309.1"/>
    <property type="molecule type" value="Transcribed_RNA"/>
</dbReference>
<name>A0A0B7BAB3_9EUPU</name>
<sequence length="87" mass="9373">MAARVAPHVVKKVSTKKMLMTGHQGRASTHAGKSHSGPHRGAGTARGCASHPVEQLVSPAEAKSVQVWQQQHRRQGVRPTQMYRATG</sequence>
<reference evidence="2" key="1">
    <citation type="submission" date="2014-12" db="EMBL/GenBank/DDBJ databases">
        <title>Insight into the proteome of Arion vulgaris.</title>
        <authorList>
            <person name="Aradska J."/>
            <person name="Bulat T."/>
            <person name="Smidak R."/>
            <person name="Sarate P."/>
            <person name="Gangsoo J."/>
            <person name="Sialana F."/>
            <person name="Bilban M."/>
            <person name="Lubec G."/>
        </authorList>
    </citation>
    <scope>NUCLEOTIDE SEQUENCE</scope>
    <source>
        <tissue evidence="2">Skin</tissue>
    </source>
</reference>
<protein>
    <submittedName>
        <fullName evidence="2">Uncharacterized protein</fullName>
    </submittedName>
</protein>
<evidence type="ECO:0000313" key="2">
    <source>
        <dbReference type="EMBL" id="CEK90309.1"/>
    </source>
</evidence>
<proteinExistence type="predicted"/>
<evidence type="ECO:0000256" key="1">
    <source>
        <dbReference type="SAM" id="MobiDB-lite"/>
    </source>
</evidence>
<organism evidence="2">
    <name type="scientific">Arion vulgaris</name>
    <dbReference type="NCBI Taxonomy" id="1028688"/>
    <lineage>
        <taxon>Eukaryota</taxon>
        <taxon>Metazoa</taxon>
        <taxon>Spiralia</taxon>
        <taxon>Lophotrochozoa</taxon>
        <taxon>Mollusca</taxon>
        <taxon>Gastropoda</taxon>
        <taxon>Heterobranchia</taxon>
        <taxon>Euthyneura</taxon>
        <taxon>Panpulmonata</taxon>
        <taxon>Eupulmonata</taxon>
        <taxon>Stylommatophora</taxon>
        <taxon>Helicina</taxon>
        <taxon>Arionoidea</taxon>
        <taxon>Arionidae</taxon>
        <taxon>Arion</taxon>
    </lineage>
</organism>
<feature type="non-terminal residue" evidence="2">
    <location>
        <position position="87"/>
    </location>
</feature>
<gene>
    <name evidence="2" type="primary">ORF176078</name>
</gene>
<feature type="region of interest" description="Disordered" evidence="1">
    <location>
        <begin position="1"/>
        <end position="51"/>
    </location>
</feature>
<accession>A0A0B7BAB3</accession>
<dbReference type="AlphaFoldDB" id="A0A0B7BAB3"/>